<protein>
    <submittedName>
        <fullName evidence="2">Putative alpha/beta-hydrolase</fullName>
    </submittedName>
</protein>
<feature type="domain" description="AB hydrolase-1" evidence="1">
    <location>
        <begin position="44"/>
        <end position="327"/>
    </location>
</feature>
<dbReference type="AlphaFoldDB" id="A0A0W0FW79"/>
<dbReference type="EMBL" id="LATX01001565">
    <property type="protein sequence ID" value="KTB40633.1"/>
    <property type="molecule type" value="Genomic_DNA"/>
</dbReference>
<dbReference type="eggNOG" id="ENOG502RCUI">
    <property type="taxonomic scope" value="Eukaryota"/>
</dbReference>
<accession>A0A0W0FW79</accession>
<dbReference type="GO" id="GO:0016787">
    <property type="term" value="F:hydrolase activity"/>
    <property type="evidence" value="ECO:0007669"/>
    <property type="project" value="UniProtKB-KW"/>
</dbReference>
<dbReference type="Gene3D" id="3.40.50.1820">
    <property type="entry name" value="alpha/beta hydrolase"/>
    <property type="match status" value="1"/>
</dbReference>
<evidence type="ECO:0000313" key="2">
    <source>
        <dbReference type="EMBL" id="KTB40633.1"/>
    </source>
</evidence>
<evidence type="ECO:0000313" key="3">
    <source>
        <dbReference type="Proteomes" id="UP000054988"/>
    </source>
</evidence>
<organism evidence="2 3">
    <name type="scientific">Moniliophthora roreri</name>
    <name type="common">Frosty pod rot fungus</name>
    <name type="synonym">Monilia roreri</name>
    <dbReference type="NCBI Taxonomy" id="221103"/>
    <lineage>
        <taxon>Eukaryota</taxon>
        <taxon>Fungi</taxon>
        <taxon>Dikarya</taxon>
        <taxon>Basidiomycota</taxon>
        <taxon>Agaricomycotina</taxon>
        <taxon>Agaricomycetes</taxon>
        <taxon>Agaricomycetidae</taxon>
        <taxon>Agaricales</taxon>
        <taxon>Marasmiineae</taxon>
        <taxon>Marasmiaceae</taxon>
        <taxon>Moniliophthora</taxon>
    </lineage>
</organism>
<evidence type="ECO:0000259" key="1">
    <source>
        <dbReference type="Pfam" id="PF12697"/>
    </source>
</evidence>
<dbReference type="SUPFAM" id="SSF53474">
    <property type="entry name" value="alpha/beta-Hydrolases"/>
    <property type="match status" value="1"/>
</dbReference>
<reference evidence="2 3" key="1">
    <citation type="submission" date="2015-12" db="EMBL/GenBank/DDBJ databases">
        <title>Draft genome sequence of Moniliophthora roreri, the causal agent of frosty pod rot of cacao.</title>
        <authorList>
            <person name="Aime M.C."/>
            <person name="Diaz-Valderrama J.R."/>
            <person name="Kijpornyongpan T."/>
            <person name="Phillips-Mora W."/>
        </authorList>
    </citation>
    <scope>NUCLEOTIDE SEQUENCE [LARGE SCALE GENOMIC DNA]</scope>
    <source>
        <strain evidence="2 3">MCA 2952</strain>
    </source>
</reference>
<dbReference type="InterPro" id="IPR029058">
    <property type="entry name" value="AB_hydrolase_fold"/>
</dbReference>
<keyword evidence="2" id="KW-0378">Hydrolase</keyword>
<proteinExistence type="predicted"/>
<gene>
    <name evidence="2" type="ORF">WG66_6794</name>
</gene>
<dbReference type="Pfam" id="PF12697">
    <property type="entry name" value="Abhydrolase_6"/>
    <property type="match status" value="1"/>
</dbReference>
<comment type="caution">
    <text evidence="2">The sequence shown here is derived from an EMBL/GenBank/DDBJ whole genome shotgun (WGS) entry which is preliminary data.</text>
</comment>
<sequence length="351" mass="39316">MFSSIQHFFLPGQPEEGGILFPFCRYIPNYCYPDGTGRRKKIALVFLHSVGTPAETWLPVIENICQLDVSSGKTPIIGELWLAELPTHGHGALVNEESLLHRPQGVSVAGWARGLQVLLGSNLISSKHVIGIGHSAGACSLSMSTIGVLHKVQYSSLILVDPPIQPTFDEIISRPFVPPEQLEQIRKAAKLRKDIWPSRESARAWLASRSPWKHWDPKVLDLHIEYGLRNLPTRTYPEKTEGVTLTLTREQESAGFLYPDEAIESMHWLARLGSKVPIHCIFAGKEINRTKFPVRKPTDKRSPIASISKVDDAGHLVVQEKPRELARTIWSVVCSMEFPTNFEMVQPQSKL</sequence>
<dbReference type="Proteomes" id="UP000054988">
    <property type="component" value="Unassembled WGS sequence"/>
</dbReference>
<dbReference type="InterPro" id="IPR000073">
    <property type="entry name" value="AB_hydrolase_1"/>
</dbReference>
<name>A0A0W0FW79_MONRR</name>